<gene>
    <name evidence="3" type="ORF">ADEAN_000694200</name>
</gene>
<dbReference type="AlphaFoldDB" id="A0A7G2CK37"/>
<keyword evidence="4" id="KW-1185">Reference proteome</keyword>
<dbReference type="Proteomes" id="UP000515908">
    <property type="component" value="Chromosome 14"/>
</dbReference>
<name>A0A7G2CK37_9TRYP</name>
<dbReference type="EMBL" id="LR877158">
    <property type="protein sequence ID" value="CAD2219437.1"/>
    <property type="molecule type" value="Genomic_DNA"/>
</dbReference>
<feature type="region of interest" description="Disordered" evidence="1">
    <location>
        <begin position="142"/>
        <end position="203"/>
    </location>
</feature>
<sequence length="769" mass="85696">MWKPRSKIQTGKKSAFSAFRNIGGQQWRRRYVCLDNGQFCYGKSKDELNKAIRLDTITGVARLSRSMLEAEKAPQSFLQFGWVLYSSDRRILFCCEDEPSVTSWVTFLEQHVTRDKNSMDKDQRNKRIMEDFLANDFGALAVGNDKNRPQTTDHPNPPYTAQPSSISVPSVDIKVDEDSSESDSTDDSAVSSVSSEEEEVAVDVSIDDASDLSQPPVPLTAAQEALVREASSTHVYLASQHAELSSHFRAVDTIADIVFSSTVEVFGQNEKWKTKKIAVARHHVYVFGKKGHLMMQDVVVKSLSMRKITGVLTSSSDDTLLAILLPTSHDKLLRFIPQKRDGEPVAAGTVCAQFRAHLFKIYYETLSTTVHRPFLMLGVHDIYKSIHANAEDRFPPLRASPLDSLEVSHSCDAVSRSLRTFADTDVFWSSAATDHTVKPVNVVFVITNTAVYTLDMQKSTVITRFPLDMMTSMYYCVSEGSIVFYAFSKKSQTLRIDPVSSKDVAFIAQAVGALLLELFTRDAKAEDVKELLPLVVVRSGEHPFALRVQEINLESSVREDTNAMATKNAFNWKNMRKEASKYLAQFNKGNAKKDVLAEVPQSTDVDSNEEVIKPVDAKASRTVQESLTEYGQFTSLLKSSAEQYTRWNQLNLAENSGDSFLLNKEPVAAGSIIFSCEAKLWSAKECHVWTKAMMNESPANQWSAKAYGSKCVFLITTEGIVLIASSADDVQKIAETKRQSGRIVVLAVGRYTWGSVPRKRAAVGPIERR</sequence>
<evidence type="ECO:0000259" key="2">
    <source>
        <dbReference type="PROSITE" id="PS50003"/>
    </source>
</evidence>
<organism evidence="3 4">
    <name type="scientific">Angomonas deanei</name>
    <dbReference type="NCBI Taxonomy" id="59799"/>
    <lineage>
        <taxon>Eukaryota</taxon>
        <taxon>Discoba</taxon>
        <taxon>Euglenozoa</taxon>
        <taxon>Kinetoplastea</taxon>
        <taxon>Metakinetoplastina</taxon>
        <taxon>Trypanosomatida</taxon>
        <taxon>Trypanosomatidae</taxon>
        <taxon>Strigomonadinae</taxon>
        <taxon>Angomonas</taxon>
    </lineage>
</organism>
<dbReference type="SUPFAM" id="SSF50729">
    <property type="entry name" value="PH domain-like"/>
    <property type="match status" value="1"/>
</dbReference>
<accession>A0A7G2CK37</accession>
<dbReference type="SMART" id="SM00233">
    <property type="entry name" value="PH"/>
    <property type="match status" value="1"/>
</dbReference>
<evidence type="ECO:0000256" key="1">
    <source>
        <dbReference type="SAM" id="MobiDB-lite"/>
    </source>
</evidence>
<evidence type="ECO:0000313" key="3">
    <source>
        <dbReference type="EMBL" id="CAD2219437.1"/>
    </source>
</evidence>
<dbReference type="Pfam" id="PF00169">
    <property type="entry name" value="PH"/>
    <property type="match status" value="1"/>
</dbReference>
<evidence type="ECO:0000313" key="4">
    <source>
        <dbReference type="Proteomes" id="UP000515908"/>
    </source>
</evidence>
<protein>
    <submittedName>
        <fullName evidence="3">PH domain containing protein, putative</fullName>
    </submittedName>
</protein>
<dbReference type="VEuPathDB" id="TriTrypDB:ADEAN_000694200"/>
<dbReference type="InterPro" id="IPR001849">
    <property type="entry name" value="PH_domain"/>
</dbReference>
<dbReference type="InterPro" id="IPR011993">
    <property type="entry name" value="PH-like_dom_sf"/>
</dbReference>
<dbReference type="Gene3D" id="2.30.29.30">
    <property type="entry name" value="Pleckstrin-homology domain (PH domain)/Phosphotyrosine-binding domain (PTB)"/>
    <property type="match status" value="1"/>
</dbReference>
<feature type="domain" description="PH" evidence="2">
    <location>
        <begin position="6"/>
        <end position="113"/>
    </location>
</feature>
<dbReference type="PROSITE" id="PS50003">
    <property type="entry name" value="PH_DOMAIN"/>
    <property type="match status" value="1"/>
</dbReference>
<reference evidence="3 4" key="1">
    <citation type="submission" date="2020-08" db="EMBL/GenBank/DDBJ databases">
        <authorList>
            <person name="Newling K."/>
            <person name="Davey J."/>
            <person name="Forrester S."/>
        </authorList>
    </citation>
    <scope>NUCLEOTIDE SEQUENCE [LARGE SCALE GENOMIC DNA]</scope>
    <source>
        <strain evidence="4">Crithidia deanei Carvalho (ATCC PRA-265)</strain>
    </source>
</reference>
<proteinExistence type="predicted"/>